<dbReference type="Pfam" id="PF01208">
    <property type="entry name" value="URO-D"/>
    <property type="match status" value="1"/>
</dbReference>
<dbReference type="GO" id="GO:0004853">
    <property type="term" value="F:uroporphyrinogen decarboxylase activity"/>
    <property type="evidence" value="ECO:0007669"/>
    <property type="project" value="InterPro"/>
</dbReference>
<dbReference type="InterPro" id="IPR052024">
    <property type="entry name" value="Methanogen_methyltrans"/>
</dbReference>
<gene>
    <name evidence="2" type="ORF">F1189_22070</name>
</gene>
<feature type="domain" description="Uroporphyrinogen decarboxylase (URO-D)" evidence="1">
    <location>
        <begin position="6"/>
        <end position="340"/>
    </location>
</feature>
<dbReference type="RefSeq" id="WP_150043048.1">
    <property type="nucleotide sequence ID" value="NZ_OW485601.1"/>
</dbReference>
<dbReference type="InterPro" id="IPR000257">
    <property type="entry name" value="Uroporphyrinogen_deCOase"/>
</dbReference>
<dbReference type="Proteomes" id="UP000325255">
    <property type="component" value="Unassembled WGS sequence"/>
</dbReference>
<organism evidence="2 3">
    <name type="scientific">Rhodovastum atsumiense</name>
    <dbReference type="NCBI Taxonomy" id="504468"/>
    <lineage>
        <taxon>Bacteria</taxon>
        <taxon>Pseudomonadati</taxon>
        <taxon>Pseudomonadota</taxon>
        <taxon>Alphaproteobacteria</taxon>
        <taxon>Acetobacterales</taxon>
        <taxon>Acetobacteraceae</taxon>
        <taxon>Rhodovastum</taxon>
    </lineage>
</organism>
<keyword evidence="3" id="KW-1185">Reference proteome</keyword>
<keyword evidence="2" id="KW-0808">Transferase</keyword>
<dbReference type="PANTHER" id="PTHR47099">
    <property type="entry name" value="METHYLCOBAMIDE:COM METHYLTRANSFERASE MTBA"/>
    <property type="match status" value="1"/>
</dbReference>
<dbReference type="GO" id="GO:0006779">
    <property type="term" value="P:porphyrin-containing compound biosynthetic process"/>
    <property type="evidence" value="ECO:0007669"/>
    <property type="project" value="InterPro"/>
</dbReference>
<dbReference type="GO" id="GO:0008168">
    <property type="term" value="F:methyltransferase activity"/>
    <property type="evidence" value="ECO:0007669"/>
    <property type="project" value="UniProtKB-KW"/>
</dbReference>
<keyword evidence="2" id="KW-0489">Methyltransferase</keyword>
<dbReference type="InterPro" id="IPR038071">
    <property type="entry name" value="UROD/MetE-like_sf"/>
</dbReference>
<reference evidence="2 3" key="1">
    <citation type="submission" date="2019-09" db="EMBL/GenBank/DDBJ databases">
        <title>Genome sequence of Rhodovastum atsumiense, a diverse member of the Acetobacteraceae family of non-sulfur purple photosynthetic bacteria.</title>
        <authorList>
            <person name="Meyer T."/>
            <person name="Kyndt J."/>
        </authorList>
    </citation>
    <scope>NUCLEOTIDE SEQUENCE [LARGE SCALE GENOMIC DNA]</scope>
    <source>
        <strain evidence="2 3">DSM 21279</strain>
    </source>
</reference>
<dbReference type="NCBIfam" id="NF004889">
    <property type="entry name" value="PRK06252.1"/>
    <property type="match status" value="1"/>
</dbReference>
<dbReference type="EMBL" id="VWPK01000042">
    <property type="protein sequence ID" value="KAA5609879.1"/>
    <property type="molecule type" value="Genomic_DNA"/>
</dbReference>
<dbReference type="GO" id="GO:0032259">
    <property type="term" value="P:methylation"/>
    <property type="evidence" value="ECO:0007669"/>
    <property type="project" value="UniProtKB-KW"/>
</dbReference>
<proteinExistence type="predicted"/>
<evidence type="ECO:0000313" key="3">
    <source>
        <dbReference type="Proteomes" id="UP000325255"/>
    </source>
</evidence>
<accession>A0A5M6IPQ1</accession>
<dbReference type="AlphaFoldDB" id="A0A5M6IPQ1"/>
<comment type="caution">
    <text evidence="2">The sequence shown here is derived from an EMBL/GenBank/DDBJ whole genome shotgun (WGS) entry which is preliminary data.</text>
</comment>
<dbReference type="SUPFAM" id="SSF51726">
    <property type="entry name" value="UROD/MetE-like"/>
    <property type="match status" value="1"/>
</dbReference>
<dbReference type="OrthoDB" id="8452307at2"/>
<evidence type="ECO:0000259" key="1">
    <source>
        <dbReference type="Pfam" id="PF01208"/>
    </source>
</evidence>
<name>A0A5M6IPQ1_9PROT</name>
<sequence>MHDLAPKERLDRVLSGRTVDRPPVICTGGMMNAAVVGVMEEKDAPRLPAAHFSAEAMATLAGRVHEATGFENIGVPFCMTVEPEVLGSRIDPGTLACEPKIAAEAHASCTEVEVQDVRRLVQSGRIGTVVQAAWHLRRRHPDIPVIASLSGPVSTAAAVVDPLGFLKELRTRPREAHRVLDYVTRLLVAYAEAVSEAGADVIAIGDPTATGEILGPTLFRGFAVRYINQLCDAVHARGLPVIVHICGDMSRSRAALAEIRADAISVDAKVSLPRLKQDFPGITTMGNVSTALLEFGDPGKVARNTEHLVRDGVNIIAPACGLSTSTGLANIQALTGVVKSVRTA</sequence>
<protein>
    <submittedName>
        <fullName evidence="2">Methylcobamide--CoM methyltransferase</fullName>
    </submittedName>
</protein>
<dbReference type="PANTHER" id="PTHR47099:SF1">
    <property type="entry name" value="METHYLCOBAMIDE:COM METHYLTRANSFERASE MTBA"/>
    <property type="match status" value="1"/>
</dbReference>
<evidence type="ECO:0000313" key="2">
    <source>
        <dbReference type="EMBL" id="KAA5609879.1"/>
    </source>
</evidence>
<dbReference type="Gene3D" id="3.20.20.210">
    <property type="match status" value="1"/>
</dbReference>